<evidence type="ECO:0000313" key="3">
    <source>
        <dbReference type="EMBL" id="KZM76041.1"/>
    </source>
</evidence>
<dbReference type="EMBL" id="LWGR01000002">
    <property type="protein sequence ID" value="KZM76041.1"/>
    <property type="molecule type" value="Genomic_DNA"/>
</dbReference>
<dbReference type="RefSeq" id="WP_067582057.1">
    <property type="nucleotide sequence ID" value="NZ_JABMCZ010000001.1"/>
</dbReference>
<feature type="region of interest" description="Disordered" evidence="1">
    <location>
        <begin position="258"/>
        <end position="278"/>
    </location>
</feature>
<dbReference type="Proteomes" id="UP000076512">
    <property type="component" value="Unassembled WGS sequence"/>
</dbReference>
<evidence type="ECO:0000313" key="4">
    <source>
        <dbReference type="Proteomes" id="UP000076512"/>
    </source>
</evidence>
<evidence type="ECO:0000256" key="1">
    <source>
        <dbReference type="SAM" id="MobiDB-lite"/>
    </source>
</evidence>
<keyword evidence="2" id="KW-0472">Membrane</keyword>
<comment type="caution">
    <text evidence="3">The sequence shown here is derived from an EMBL/GenBank/DDBJ whole genome shotgun (WGS) entry which is preliminary data.</text>
</comment>
<reference evidence="3 4" key="1">
    <citation type="submission" date="2016-04" db="EMBL/GenBank/DDBJ databases">
        <authorList>
            <person name="Evans L.H."/>
            <person name="Alamgir A."/>
            <person name="Owens N."/>
            <person name="Weber N.D."/>
            <person name="Virtaneva K."/>
            <person name="Barbian K."/>
            <person name="Babar A."/>
            <person name="Rosenke K."/>
        </authorList>
    </citation>
    <scope>NUCLEOTIDE SEQUENCE [LARGE SCALE GENOMIC DNA]</scope>
    <source>
        <strain evidence="3 4">IFM 0406</strain>
    </source>
</reference>
<evidence type="ECO:0000256" key="2">
    <source>
        <dbReference type="SAM" id="Phobius"/>
    </source>
</evidence>
<feature type="transmembrane region" description="Helical" evidence="2">
    <location>
        <begin position="121"/>
        <end position="142"/>
    </location>
</feature>
<accession>A0A164PTF3</accession>
<feature type="transmembrane region" description="Helical" evidence="2">
    <location>
        <begin position="162"/>
        <end position="186"/>
    </location>
</feature>
<feature type="transmembrane region" description="Helical" evidence="2">
    <location>
        <begin position="193"/>
        <end position="220"/>
    </location>
</feature>
<feature type="transmembrane region" description="Helical" evidence="2">
    <location>
        <begin position="20"/>
        <end position="44"/>
    </location>
</feature>
<sequence>MSQIASAGALLDPPVDTVAHYPLVTLICALVFVVVSAVVGIGYTLLTRSPLYFWTAVAGATLYPFLVEPLGDHLIAVWYPSNHYIAATVFDRPMPWFVVLFYLAGIPLVSVAAWEIVRRGLPARVLIGLLIAVTILEIPIEMIANRLGWMRYYGNHATIVDVPIYCLVQNAGMFAVVAWVLAWLLPRTHGWRWLLVPFAVAATLPALALAGTFPAYIAIATHAGPALGWAAGLFSTILNATIVTACVYSPPLQRFRSTTVPSPAEALGPAVSKPAEIE</sequence>
<keyword evidence="2" id="KW-1133">Transmembrane helix</keyword>
<dbReference type="AlphaFoldDB" id="A0A164PTF3"/>
<feature type="transmembrane region" description="Helical" evidence="2">
    <location>
        <begin position="94"/>
        <end position="114"/>
    </location>
</feature>
<dbReference type="STRING" id="455432.AWN90_17240"/>
<keyword evidence="2" id="KW-0812">Transmembrane</keyword>
<organism evidence="3 4">
    <name type="scientific">Nocardia terpenica</name>
    <dbReference type="NCBI Taxonomy" id="455432"/>
    <lineage>
        <taxon>Bacteria</taxon>
        <taxon>Bacillati</taxon>
        <taxon>Actinomycetota</taxon>
        <taxon>Actinomycetes</taxon>
        <taxon>Mycobacteriales</taxon>
        <taxon>Nocardiaceae</taxon>
        <taxon>Nocardia</taxon>
    </lineage>
</organism>
<protein>
    <recommendedName>
        <fullName evidence="5">Carotenoid biosynthesis protein</fullName>
    </recommendedName>
</protein>
<name>A0A164PTF3_9NOCA</name>
<feature type="transmembrane region" description="Helical" evidence="2">
    <location>
        <begin position="226"/>
        <end position="248"/>
    </location>
</feature>
<dbReference type="OrthoDB" id="4760281at2"/>
<keyword evidence="4" id="KW-1185">Reference proteome</keyword>
<gene>
    <name evidence="3" type="ORF">AWN90_17240</name>
</gene>
<feature type="transmembrane region" description="Helical" evidence="2">
    <location>
        <begin position="51"/>
        <end position="67"/>
    </location>
</feature>
<evidence type="ECO:0008006" key="5">
    <source>
        <dbReference type="Google" id="ProtNLM"/>
    </source>
</evidence>
<proteinExistence type="predicted"/>